<name>A0ACB8ZD05_9ASTR</name>
<evidence type="ECO:0000313" key="1">
    <source>
        <dbReference type="EMBL" id="KAI3695503.1"/>
    </source>
</evidence>
<reference evidence="1 2" key="2">
    <citation type="journal article" date="2022" name="Mol. Ecol. Resour.">
        <title>The genomes of chicory, endive, great burdock and yacon provide insights into Asteraceae paleo-polyploidization history and plant inulin production.</title>
        <authorList>
            <person name="Fan W."/>
            <person name="Wang S."/>
            <person name="Wang H."/>
            <person name="Wang A."/>
            <person name="Jiang F."/>
            <person name="Liu H."/>
            <person name="Zhao H."/>
            <person name="Xu D."/>
            <person name="Zhang Y."/>
        </authorList>
    </citation>
    <scope>NUCLEOTIDE SEQUENCE [LARGE SCALE GENOMIC DNA]</scope>
    <source>
        <strain evidence="2">cv. Yunnan</strain>
        <tissue evidence="1">Leaves</tissue>
    </source>
</reference>
<sequence length="331" mass="37044">MRGGEQFRQGGDRKWQEIRRKKTGVFAGSTKGRGRKKDPRETTFFVANLPKGTLAKDLEHYFGPYGRITDTYVAVKRDKAGSLFGFVIFSYVIGKWDLERSMSMITINNAKLSVNLAKFDRGGNPCGRDKGKNPHQNHAAIEVKVHDNADFDAVQWLQVEEEEWCPGWLSKPEKTHDVNLNLGSPGEEDHESPEQNEVEQPNLVEGHRSRVHGNVSKYVGGSMKEVMVALPPRRKARLKSGEPTRVSPLHDLNLQVLSSHQADVEIPSRSGSSQSSGNQAAEGVGIRNENCCLEKEEETIKMGKDLGVNLENMEDFVVSVIEREMESNMVQ</sequence>
<organism evidence="1 2">
    <name type="scientific">Smallanthus sonchifolius</name>
    <dbReference type="NCBI Taxonomy" id="185202"/>
    <lineage>
        <taxon>Eukaryota</taxon>
        <taxon>Viridiplantae</taxon>
        <taxon>Streptophyta</taxon>
        <taxon>Embryophyta</taxon>
        <taxon>Tracheophyta</taxon>
        <taxon>Spermatophyta</taxon>
        <taxon>Magnoliopsida</taxon>
        <taxon>eudicotyledons</taxon>
        <taxon>Gunneridae</taxon>
        <taxon>Pentapetalae</taxon>
        <taxon>asterids</taxon>
        <taxon>campanulids</taxon>
        <taxon>Asterales</taxon>
        <taxon>Asteraceae</taxon>
        <taxon>Asteroideae</taxon>
        <taxon>Heliantheae alliance</taxon>
        <taxon>Millerieae</taxon>
        <taxon>Smallanthus</taxon>
    </lineage>
</organism>
<reference evidence="2" key="1">
    <citation type="journal article" date="2022" name="Mol. Ecol. Resour.">
        <title>The genomes of chicory, endive, great burdock and yacon provide insights into Asteraceae palaeo-polyploidization history and plant inulin production.</title>
        <authorList>
            <person name="Fan W."/>
            <person name="Wang S."/>
            <person name="Wang H."/>
            <person name="Wang A."/>
            <person name="Jiang F."/>
            <person name="Liu H."/>
            <person name="Zhao H."/>
            <person name="Xu D."/>
            <person name="Zhang Y."/>
        </authorList>
    </citation>
    <scope>NUCLEOTIDE SEQUENCE [LARGE SCALE GENOMIC DNA]</scope>
    <source>
        <strain evidence="2">cv. Yunnan</strain>
    </source>
</reference>
<dbReference type="Proteomes" id="UP001056120">
    <property type="component" value="Linkage Group LG26"/>
</dbReference>
<protein>
    <submittedName>
        <fullName evidence="1">Uncharacterized protein</fullName>
    </submittedName>
</protein>
<proteinExistence type="predicted"/>
<dbReference type="EMBL" id="CM042043">
    <property type="protein sequence ID" value="KAI3695503.1"/>
    <property type="molecule type" value="Genomic_DNA"/>
</dbReference>
<comment type="caution">
    <text evidence="1">The sequence shown here is derived from an EMBL/GenBank/DDBJ whole genome shotgun (WGS) entry which is preliminary data.</text>
</comment>
<evidence type="ECO:0000313" key="2">
    <source>
        <dbReference type="Proteomes" id="UP001056120"/>
    </source>
</evidence>
<accession>A0ACB8ZD05</accession>
<gene>
    <name evidence="1" type="ORF">L1987_78500</name>
</gene>
<keyword evidence="2" id="KW-1185">Reference proteome</keyword>